<evidence type="ECO:0000256" key="1">
    <source>
        <dbReference type="SAM" id="MobiDB-lite"/>
    </source>
</evidence>
<dbReference type="EMBL" id="CM029042">
    <property type="protein sequence ID" value="KAG2618866.1"/>
    <property type="molecule type" value="Genomic_DNA"/>
</dbReference>
<feature type="compositionally biased region" description="Basic and acidic residues" evidence="1">
    <location>
        <begin position="346"/>
        <end position="361"/>
    </location>
</feature>
<gene>
    <name evidence="2" type="ORF">PVAP13_3NG141359</name>
</gene>
<name>A0A8T0UCT7_PANVG</name>
<feature type="region of interest" description="Disordered" evidence="1">
    <location>
        <begin position="85"/>
        <end position="200"/>
    </location>
</feature>
<dbReference type="Proteomes" id="UP000823388">
    <property type="component" value="Chromosome 3N"/>
</dbReference>
<evidence type="ECO:0000313" key="3">
    <source>
        <dbReference type="Proteomes" id="UP000823388"/>
    </source>
</evidence>
<proteinExistence type="predicted"/>
<feature type="region of interest" description="Disordered" evidence="1">
    <location>
        <begin position="319"/>
        <end position="371"/>
    </location>
</feature>
<protein>
    <submittedName>
        <fullName evidence="2">Uncharacterized protein</fullName>
    </submittedName>
</protein>
<feature type="compositionally biased region" description="Low complexity" evidence="1">
    <location>
        <begin position="140"/>
        <end position="154"/>
    </location>
</feature>
<organism evidence="2 3">
    <name type="scientific">Panicum virgatum</name>
    <name type="common">Blackwell switchgrass</name>
    <dbReference type="NCBI Taxonomy" id="38727"/>
    <lineage>
        <taxon>Eukaryota</taxon>
        <taxon>Viridiplantae</taxon>
        <taxon>Streptophyta</taxon>
        <taxon>Embryophyta</taxon>
        <taxon>Tracheophyta</taxon>
        <taxon>Spermatophyta</taxon>
        <taxon>Magnoliopsida</taxon>
        <taxon>Liliopsida</taxon>
        <taxon>Poales</taxon>
        <taxon>Poaceae</taxon>
        <taxon>PACMAD clade</taxon>
        <taxon>Panicoideae</taxon>
        <taxon>Panicodae</taxon>
        <taxon>Paniceae</taxon>
        <taxon>Panicinae</taxon>
        <taxon>Panicum</taxon>
        <taxon>Panicum sect. Hiantes</taxon>
    </lineage>
</organism>
<keyword evidence="3" id="KW-1185">Reference proteome</keyword>
<reference evidence="2" key="1">
    <citation type="submission" date="2020-05" db="EMBL/GenBank/DDBJ databases">
        <title>WGS assembly of Panicum virgatum.</title>
        <authorList>
            <person name="Lovell J.T."/>
            <person name="Jenkins J."/>
            <person name="Shu S."/>
            <person name="Juenger T.E."/>
            <person name="Schmutz J."/>
        </authorList>
    </citation>
    <scope>NUCLEOTIDE SEQUENCE</scope>
    <source>
        <strain evidence="2">AP13</strain>
    </source>
</reference>
<evidence type="ECO:0000313" key="2">
    <source>
        <dbReference type="EMBL" id="KAG2618866.1"/>
    </source>
</evidence>
<feature type="compositionally biased region" description="Low complexity" evidence="1">
    <location>
        <begin position="171"/>
        <end position="182"/>
    </location>
</feature>
<comment type="caution">
    <text evidence="2">The sequence shown here is derived from an EMBL/GenBank/DDBJ whole genome shotgun (WGS) entry which is preliminary data.</text>
</comment>
<sequence>MAKAMARGEMHGTAAIAPSLSYRAGRAKLPTHRLEKFRCILTVFHRVATAPPPPPPPHCRCPLPPPRTAAPLSCTEVELGHGLHRREAVARGSRRHAGRSSDRTGSLPPPPRAAVAPGGAAGERARWRQLPDPLPSSFWPGRAPAAAVTAPTGPLQRPIRSTSSTASLVGAQARSASSSVAAQRRRRAQPASLLSPPHFTRRLPLGVPPCRATSPRFPASPQPYVLAHLLAASLSRSRGERAVPAPRRFAADSVAVRVALEWAPATLLLLQLRLSTSRSMLLRPLAMGLPGTRSGRRGPTSCGTGAPRTVRQFGVAAPHGGDGAWRPWPRQPRPCETWSGRRAGGRRGERDCRNGSCDHGRISPHHPPVMPAATVSRFSASIQTLHRGDSDGQE</sequence>
<accession>A0A8T0UCT7</accession>
<dbReference type="AlphaFoldDB" id="A0A8T0UCT7"/>